<dbReference type="Pfam" id="PF13041">
    <property type="entry name" value="PPR_2"/>
    <property type="match status" value="2"/>
</dbReference>
<evidence type="ECO:0000313" key="4">
    <source>
        <dbReference type="Proteomes" id="UP000036987"/>
    </source>
</evidence>
<evidence type="ECO:0000256" key="1">
    <source>
        <dbReference type="ARBA" id="ARBA00022737"/>
    </source>
</evidence>
<dbReference type="EMBL" id="LFYR01000749">
    <property type="protein sequence ID" value="KMZ69763.1"/>
    <property type="molecule type" value="Genomic_DNA"/>
</dbReference>
<dbReference type="PROSITE" id="PS51375">
    <property type="entry name" value="PPR"/>
    <property type="match status" value="7"/>
</dbReference>
<evidence type="ECO:0000313" key="3">
    <source>
        <dbReference type="EMBL" id="KMZ69763.1"/>
    </source>
</evidence>
<sequence length="625" mass="70323">MRCQMRCRRLLLLRLQTGKPSVISPHINTIYHHSSLVLSRNDISRNREISQSNWTITTLGRDFKIADARRIFDGMENRDVVSWTAMVTVYVRSGRIQDARRLLDHPGSIKNVVTWTAVLSGYIRVRRIKDAEDLFRIMPEKNVVSWNTMICGYANNGMVDDALRLFERMPVRNIVSWNTIVSALAQSGRISKAMEIFQQMDDRDVISWTAIVAGLSQNGRIDEARLLFDEMPKRNIVSWNAMISGYAQNCRVDEAFLLFDKMPERDVASWNTMITGFIQNSDLPKARALFQRMNERNVVTWTTLLTGYAQDGQGEEALRIFSSMQNGNITPNQGTFVSLLSAVGSLAGLGEGKQIHQIISKTAFQFSPFVQSALISMYAKCGEIEMARRMFDASEHSDVVTWNSMVASFAHHGRGNDAVLMFETMLNEGIKPDGASYVGVLSGCSHAGLVDKGLKLFAALLDDGSVEVREDHYACLVDLYGRAGRMEEVVTFINGRKRMRSSPAVWGALLAGCNLHGNVEIANLAAEKLMKIEPENAGTYMLLSNTYAFTGRWKEAAAVRSKMKDFGLKKQPGCSWIEVGNVVHVFVVRDRCHEHLEIIQTLVQNLHFEMKKTRKLMELSVDELA</sequence>
<feature type="repeat" description="PPR" evidence="2">
    <location>
        <begin position="111"/>
        <end position="141"/>
    </location>
</feature>
<name>A0A0K9PL27_ZOSMR</name>
<dbReference type="FunFam" id="1.25.40.10:FF:000125">
    <property type="entry name" value="Pentatricopeptide repeat-containing protein"/>
    <property type="match status" value="2"/>
</dbReference>
<proteinExistence type="predicted"/>
<protein>
    <submittedName>
        <fullName evidence="3">Pentatricopeptide repeat-containing protein</fullName>
    </submittedName>
</protein>
<dbReference type="Pfam" id="PF01535">
    <property type="entry name" value="PPR"/>
    <property type="match status" value="7"/>
</dbReference>
<feature type="repeat" description="PPR" evidence="2">
    <location>
        <begin position="235"/>
        <end position="269"/>
    </location>
</feature>
<accession>A0A0K9PL27</accession>
<keyword evidence="4" id="KW-1185">Reference proteome</keyword>
<reference evidence="4" key="1">
    <citation type="journal article" date="2016" name="Nature">
        <title>The genome of the seagrass Zostera marina reveals angiosperm adaptation to the sea.</title>
        <authorList>
            <person name="Olsen J.L."/>
            <person name="Rouze P."/>
            <person name="Verhelst B."/>
            <person name="Lin Y.-C."/>
            <person name="Bayer T."/>
            <person name="Collen J."/>
            <person name="Dattolo E."/>
            <person name="De Paoli E."/>
            <person name="Dittami S."/>
            <person name="Maumus F."/>
            <person name="Michel G."/>
            <person name="Kersting A."/>
            <person name="Lauritano C."/>
            <person name="Lohaus R."/>
            <person name="Toepel M."/>
            <person name="Tonon T."/>
            <person name="Vanneste K."/>
            <person name="Amirebrahimi M."/>
            <person name="Brakel J."/>
            <person name="Bostroem C."/>
            <person name="Chovatia M."/>
            <person name="Grimwood J."/>
            <person name="Jenkins J.W."/>
            <person name="Jueterbock A."/>
            <person name="Mraz A."/>
            <person name="Stam W.T."/>
            <person name="Tice H."/>
            <person name="Bornberg-Bauer E."/>
            <person name="Green P.J."/>
            <person name="Pearson G.A."/>
            <person name="Procaccini G."/>
            <person name="Duarte C.M."/>
            <person name="Schmutz J."/>
            <person name="Reusch T.B.H."/>
            <person name="Van de Peer Y."/>
        </authorList>
    </citation>
    <scope>NUCLEOTIDE SEQUENCE [LARGE SCALE GENOMIC DNA]</scope>
    <source>
        <strain evidence="4">cv. Finnish</strain>
    </source>
</reference>
<dbReference type="InterPro" id="IPR046960">
    <property type="entry name" value="PPR_At4g14850-like_plant"/>
</dbReference>
<dbReference type="InterPro" id="IPR011990">
    <property type="entry name" value="TPR-like_helical_dom_sf"/>
</dbReference>
<dbReference type="AlphaFoldDB" id="A0A0K9PL27"/>
<dbReference type="NCBIfam" id="TIGR00756">
    <property type="entry name" value="PPR"/>
    <property type="match status" value="8"/>
</dbReference>
<feature type="repeat" description="PPR" evidence="2">
    <location>
        <begin position="204"/>
        <end position="234"/>
    </location>
</feature>
<dbReference type="Gene3D" id="1.25.40.10">
    <property type="entry name" value="Tetratricopeptide repeat domain"/>
    <property type="match status" value="6"/>
</dbReference>
<dbReference type="Proteomes" id="UP000036987">
    <property type="component" value="Unassembled WGS sequence"/>
</dbReference>
<dbReference type="GO" id="GO:0003723">
    <property type="term" value="F:RNA binding"/>
    <property type="evidence" value="ECO:0000318"/>
    <property type="project" value="GO_Central"/>
</dbReference>
<organism evidence="3 4">
    <name type="scientific">Zostera marina</name>
    <name type="common">Eelgrass</name>
    <dbReference type="NCBI Taxonomy" id="29655"/>
    <lineage>
        <taxon>Eukaryota</taxon>
        <taxon>Viridiplantae</taxon>
        <taxon>Streptophyta</taxon>
        <taxon>Embryophyta</taxon>
        <taxon>Tracheophyta</taxon>
        <taxon>Spermatophyta</taxon>
        <taxon>Magnoliopsida</taxon>
        <taxon>Liliopsida</taxon>
        <taxon>Zosteraceae</taxon>
        <taxon>Zostera</taxon>
    </lineage>
</organism>
<feature type="repeat" description="PPR" evidence="2">
    <location>
        <begin position="297"/>
        <end position="331"/>
    </location>
</feature>
<dbReference type="OMA" id="KCGMIRE"/>
<dbReference type="InterPro" id="IPR002885">
    <property type="entry name" value="PPR_rpt"/>
</dbReference>
<gene>
    <name evidence="3" type="ORF">ZOSMA_207G00030</name>
</gene>
<dbReference type="PANTHER" id="PTHR47926">
    <property type="entry name" value="PENTATRICOPEPTIDE REPEAT-CONTAINING PROTEIN"/>
    <property type="match status" value="1"/>
</dbReference>
<feature type="repeat" description="PPR" evidence="2">
    <location>
        <begin position="536"/>
        <end position="570"/>
    </location>
</feature>
<dbReference type="OrthoDB" id="185373at2759"/>
<comment type="caution">
    <text evidence="3">The sequence shown here is derived from an EMBL/GenBank/DDBJ whole genome shotgun (WGS) entry which is preliminary data.</text>
</comment>
<feature type="repeat" description="PPR" evidence="2">
    <location>
        <begin position="142"/>
        <end position="176"/>
    </location>
</feature>
<dbReference type="Pfam" id="PF20431">
    <property type="entry name" value="E_motif"/>
    <property type="match status" value="1"/>
</dbReference>
<feature type="repeat" description="PPR" evidence="2">
    <location>
        <begin position="398"/>
        <end position="432"/>
    </location>
</feature>
<dbReference type="PANTHER" id="PTHR47926:SF373">
    <property type="entry name" value="TETRATRICOPEPTIDE-LIKE HELICAL DOMAIN SUPERFAMILY, DYW DOMAIN-CONTAINING PROTEIN"/>
    <property type="match status" value="1"/>
</dbReference>
<dbReference type="GO" id="GO:0099402">
    <property type="term" value="P:plant organ development"/>
    <property type="evidence" value="ECO:0007669"/>
    <property type="project" value="UniProtKB-ARBA"/>
</dbReference>
<dbReference type="SUPFAM" id="SSF48452">
    <property type="entry name" value="TPR-like"/>
    <property type="match status" value="1"/>
</dbReference>
<evidence type="ECO:0000256" key="2">
    <source>
        <dbReference type="PROSITE-ProRule" id="PRU00708"/>
    </source>
</evidence>
<dbReference type="GO" id="GO:0009451">
    <property type="term" value="P:RNA modification"/>
    <property type="evidence" value="ECO:0000318"/>
    <property type="project" value="GO_Central"/>
</dbReference>
<keyword evidence="1" id="KW-0677">Repeat</keyword>
<dbReference type="InterPro" id="IPR046848">
    <property type="entry name" value="E_motif"/>
</dbReference>
<dbReference type="FunFam" id="1.25.40.10:FF:000158">
    <property type="entry name" value="pentatricopeptide repeat-containing protein At2g33680"/>
    <property type="match status" value="1"/>
</dbReference>